<gene>
    <name evidence="3" type="ORF">ONE63_000450</name>
</gene>
<dbReference type="AlphaFoldDB" id="A0AAV7Y5L3"/>
<dbReference type="PROSITE" id="PS50181">
    <property type="entry name" value="FBOX"/>
    <property type="match status" value="1"/>
</dbReference>
<evidence type="ECO:0000259" key="2">
    <source>
        <dbReference type="PROSITE" id="PS50181"/>
    </source>
</evidence>
<dbReference type="Pfam" id="PF12937">
    <property type="entry name" value="F-box-like"/>
    <property type="match status" value="1"/>
</dbReference>
<dbReference type="Proteomes" id="UP001075354">
    <property type="component" value="Chromosome 1"/>
</dbReference>
<dbReference type="PANTHER" id="PTHR38926">
    <property type="entry name" value="F-BOX DOMAIN CONTAINING PROTEIN, EXPRESSED"/>
    <property type="match status" value="1"/>
</dbReference>
<keyword evidence="1" id="KW-0175">Coiled coil</keyword>
<evidence type="ECO:0000313" key="3">
    <source>
        <dbReference type="EMBL" id="KAJ1531796.1"/>
    </source>
</evidence>
<organism evidence="3 4">
    <name type="scientific">Megalurothrips usitatus</name>
    <name type="common">bean blossom thrips</name>
    <dbReference type="NCBI Taxonomy" id="439358"/>
    <lineage>
        <taxon>Eukaryota</taxon>
        <taxon>Metazoa</taxon>
        <taxon>Ecdysozoa</taxon>
        <taxon>Arthropoda</taxon>
        <taxon>Hexapoda</taxon>
        <taxon>Insecta</taxon>
        <taxon>Pterygota</taxon>
        <taxon>Neoptera</taxon>
        <taxon>Paraneoptera</taxon>
        <taxon>Thysanoptera</taxon>
        <taxon>Terebrantia</taxon>
        <taxon>Thripoidea</taxon>
        <taxon>Thripidae</taxon>
        <taxon>Megalurothrips</taxon>
    </lineage>
</organism>
<dbReference type="InterPro" id="IPR001810">
    <property type="entry name" value="F-box_dom"/>
</dbReference>
<dbReference type="SUPFAM" id="SSF81383">
    <property type="entry name" value="F-box domain"/>
    <property type="match status" value="1"/>
</dbReference>
<comment type="caution">
    <text evidence="3">The sequence shown here is derived from an EMBL/GenBank/DDBJ whole genome shotgun (WGS) entry which is preliminary data.</text>
</comment>
<protein>
    <recommendedName>
        <fullName evidence="2">F-box domain-containing protein</fullName>
    </recommendedName>
</protein>
<dbReference type="PANTHER" id="PTHR38926:SF72">
    <property type="entry name" value="IM:7136021-RELATED"/>
    <property type="match status" value="1"/>
</dbReference>
<dbReference type="SMART" id="SM00256">
    <property type="entry name" value="FBOX"/>
    <property type="match status" value="1"/>
</dbReference>
<proteinExistence type="predicted"/>
<dbReference type="Gene3D" id="1.20.1280.50">
    <property type="match status" value="1"/>
</dbReference>
<feature type="domain" description="F-box" evidence="2">
    <location>
        <begin position="121"/>
        <end position="168"/>
    </location>
</feature>
<keyword evidence="4" id="KW-1185">Reference proteome</keyword>
<dbReference type="InterPro" id="IPR036047">
    <property type="entry name" value="F-box-like_dom_sf"/>
</dbReference>
<feature type="coiled-coil region" evidence="1">
    <location>
        <begin position="80"/>
        <end position="114"/>
    </location>
</feature>
<evidence type="ECO:0000256" key="1">
    <source>
        <dbReference type="SAM" id="Coils"/>
    </source>
</evidence>
<reference evidence="3" key="1">
    <citation type="submission" date="2022-12" db="EMBL/GenBank/DDBJ databases">
        <title>Chromosome-level genome assembly of the bean flower thrips Megalurothrips usitatus.</title>
        <authorList>
            <person name="Ma L."/>
            <person name="Liu Q."/>
            <person name="Li H."/>
            <person name="Cai W."/>
        </authorList>
    </citation>
    <scope>NUCLEOTIDE SEQUENCE</scope>
    <source>
        <strain evidence="3">Cailab_2022a</strain>
    </source>
</reference>
<dbReference type="EMBL" id="JAPTSV010000001">
    <property type="protein sequence ID" value="KAJ1531796.1"/>
    <property type="molecule type" value="Genomic_DNA"/>
</dbReference>
<name>A0AAV7Y5L3_9NEOP</name>
<sequence length="593" mass="67421">MPSAAVNMGEPSHEEFLSKDLMAKLKICNKNEETSFLSSMKSDLNYDLIESHNCPYGSAAQTIASLLTPKMSACEAAKRCDELEAELKAEKQMVAKLKDQLKHSEKMLSELRSAHSKCPSALKFEDLPEELMVTIFSYLPTDTLLFTVSKVCQQWKRLSEDTVLWSQVSILRDFNRLIRTLHHAPCLRTVCIPSEFLTVHDDEEDEYVQILTKTKCRIRSLTVPDFQPIMLRMLRNQLGSLRHVQINSWWDNMRLAYRGEVWQTLATLDLQSLTLHEFDGGNSYFHTAFRPAAGQFAGVRHLDLYCKVVPGGLLADLIAACRGSLVTVALPPKSKGEVVALLAECGKLREANVPFLEEVCALERNEQLELLELNAEWLSKAKVQSVIPEVIRFLHMRSTVERLRTLFFQGMPVSCRELLRAVYKVRGLRYVRIHNFGEPEAAHMVPKVLDELRHLERFCIAALPSPAVLDEVPAAACPGLRELTLIGACHDDEHGCRVPAVMRLIRDRPGLHVFLDLGLGVKDHLEGKYPQCLRYHRHVCPDESLWHRFYPVMTSHKPDRCAWCRFNVEDYATVVNMEGRLDVEAVPPLEDDL</sequence>
<accession>A0AAV7Y5L3</accession>
<evidence type="ECO:0000313" key="4">
    <source>
        <dbReference type="Proteomes" id="UP001075354"/>
    </source>
</evidence>